<reference evidence="3" key="1">
    <citation type="journal article" date="2019" name="Sci. Rep.">
        <title>Draft genome of Tanacetum cinerariifolium, the natural source of mosquito coil.</title>
        <authorList>
            <person name="Yamashiro T."/>
            <person name="Shiraishi A."/>
            <person name="Satake H."/>
            <person name="Nakayama K."/>
        </authorList>
    </citation>
    <scope>NUCLEOTIDE SEQUENCE</scope>
</reference>
<proteinExistence type="predicted"/>
<organism evidence="3">
    <name type="scientific">Tanacetum cinerariifolium</name>
    <name type="common">Dalmatian daisy</name>
    <name type="synonym">Chrysanthemum cinerariifolium</name>
    <dbReference type="NCBI Taxonomy" id="118510"/>
    <lineage>
        <taxon>Eukaryota</taxon>
        <taxon>Viridiplantae</taxon>
        <taxon>Streptophyta</taxon>
        <taxon>Embryophyta</taxon>
        <taxon>Tracheophyta</taxon>
        <taxon>Spermatophyta</taxon>
        <taxon>Magnoliopsida</taxon>
        <taxon>eudicotyledons</taxon>
        <taxon>Gunneridae</taxon>
        <taxon>Pentapetalae</taxon>
        <taxon>asterids</taxon>
        <taxon>campanulids</taxon>
        <taxon>Asterales</taxon>
        <taxon>Asteraceae</taxon>
        <taxon>Asteroideae</taxon>
        <taxon>Anthemideae</taxon>
        <taxon>Anthemidinae</taxon>
        <taxon>Tanacetum</taxon>
    </lineage>
</organism>
<feature type="region of interest" description="Disordered" evidence="1">
    <location>
        <begin position="19"/>
        <end position="51"/>
    </location>
</feature>
<evidence type="ECO:0000256" key="2">
    <source>
        <dbReference type="SAM" id="Phobius"/>
    </source>
</evidence>
<keyword evidence="2" id="KW-1133">Transmembrane helix</keyword>
<feature type="transmembrane region" description="Helical" evidence="2">
    <location>
        <begin position="57"/>
        <end position="76"/>
    </location>
</feature>
<evidence type="ECO:0000313" key="3">
    <source>
        <dbReference type="EMBL" id="GEZ97163.1"/>
    </source>
</evidence>
<name>A0A699IZ09_TANCI</name>
<keyword evidence="2" id="KW-0812">Transmembrane</keyword>
<evidence type="ECO:0000256" key="1">
    <source>
        <dbReference type="SAM" id="MobiDB-lite"/>
    </source>
</evidence>
<protein>
    <submittedName>
        <fullName evidence="3">Transposase (Putative), gypsy type</fullName>
    </submittedName>
</protein>
<dbReference type="AlphaFoldDB" id="A0A699IZ09"/>
<feature type="transmembrane region" description="Helical" evidence="2">
    <location>
        <begin position="81"/>
        <end position="101"/>
    </location>
</feature>
<gene>
    <name evidence="3" type="ORF">Tci_569136</name>
</gene>
<accession>A0A699IZ09</accession>
<dbReference type="EMBL" id="BKCJ010349552">
    <property type="protein sequence ID" value="GEZ97163.1"/>
    <property type="molecule type" value="Genomic_DNA"/>
</dbReference>
<comment type="caution">
    <text evidence="3">The sequence shown here is derived from an EMBL/GenBank/DDBJ whole genome shotgun (WGS) entry which is preliminary data.</text>
</comment>
<sequence length="298" mass="32794">MAVGCYRWSYCSTAPDRAESELETSGASHPPKKMREDHGTPSGTSIGGKSRSSLQSVRVSVIRISWLSLISTLLGLRKGSLFLRTLFTILVLLLQNLKLILLSSSTLVMTTATIVTSMVDSALVAKKKSVKPSLFSADSSPTGGADPNTGVFLDLTGSDFLVGGIRTVINPESDLQKTYVPQWSVTNGSRLDDGRVCRKMVDEFAPPKFFAFVRGMEHDQLFTEFNVGAARQMSLIAEVRMRAKYNVKERRRVKSVVEEKDELVKAKDKEIENLKAQMLLKEAGAAEAIRLRVEASNF</sequence>
<keyword evidence="2" id="KW-0472">Membrane</keyword>